<proteinExistence type="predicted"/>
<dbReference type="AlphaFoldDB" id="E4Z4D8"/>
<sequence length="180" mass="20807">MNANMFESFRASAAVRSLITYFRKSFIAINAFKSSAGSMFDTDVRPQNASCVETSATFVTDVISDVEMLFHVNRHTLALNAAIRTESTRKNAVFVNIVMLVKNRFRRSDIIARREFTIQHLVRRWFSSGPVKASQMSIQCFLRASNIVTVRFCARNVRVLMLIYHMRNQRFVYHLLKKIT</sequence>
<gene>
    <name evidence="1" type="ORF">GSOID_T00026268001</name>
</gene>
<dbReference type="EMBL" id="FN657287">
    <property type="protein sequence ID" value="CBY42566.1"/>
    <property type="molecule type" value="Genomic_DNA"/>
</dbReference>
<organism evidence="1">
    <name type="scientific">Oikopleura dioica</name>
    <name type="common">Tunicate</name>
    <dbReference type="NCBI Taxonomy" id="34765"/>
    <lineage>
        <taxon>Eukaryota</taxon>
        <taxon>Metazoa</taxon>
        <taxon>Chordata</taxon>
        <taxon>Tunicata</taxon>
        <taxon>Appendicularia</taxon>
        <taxon>Copelata</taxon>
        <taxon>Oikopleuridae</taxon>
        <taxon>Oikopleura</taxon>
    </lineage>
</organism>
<feature type="non-terminal residue" evidence="1">
    <location>
        <position position="180"/>
    </location>
</feature>
<reference evidence="1" key="1">
    <citation type="journal article" date="2010" name="Science">
        <title>Plasticity of animal genome architecture unmasked by rapid evolution of a pelagic tunicate.</title>
        <authorList>
            <person name="Denoeud F."/>
            <person name="Henriet S."/>
            <person name="Mungpakdee S."/>
            <person name="Aury J.M."/>
            <person name="Da Silva C."/>
            <person name="Brinkmann H."/>
            <person name="Mikhaleva J."/>
            <person name="Olsen L.C."/>
            <person name="Jubin C."/>
            <person name="Canestro C."/>
            <person name="Bouquet J.M."/>
            <person name="Danks G."/>
            <person name="Poulain J."/>
            <person name="Campsteijn C."/>
            <person name="Adamski M."/>
            <person name="Cross I."/>
            <person name="Yadetie F."/>
            <person name="Muffato M."/>
            <person name="Louis A."/>
            <person name="Butcher S."/>
            <person name="Tsagkogeorga G."/>
            <person name="Konrad A."/>
            <person name="Singh S."/>
            <person name="Jensen M.F."/>
            <person name="Cong E.H."/>
            <person name="Eikeseth-Otteraa H."/>
            <person name="Noel B."/>
            <person name="Anthouard V."/>
            <person name="Porcel B.M."/>
            <person name="Kachouri-Lafond R."/>
            <person name="Nishino A."/>
            <person name="Ugolini M."/>
            <person name="Chourrout P."/>
            <person name="Nishida H."/>
            <person name="Aasland R."/>
            <person name="Huzurbazar S."/>
            <person name="Westhof E."/>
            <person name="Delsuc F."/>
            <person name="Lehrach H."/>
            <person name="Reinhardt R."/>
            <person name="Weissenbach J."/>
            <person name="Roy S.W."/>
            <person name="Artiguenave F."/>
            <person name="Postlethwait J.H."/>
            <person name="Manak J.R."/>
            <person name="Thompson E.M."/>
            <person name="Jaillon O."/>
            <person name="Du Pasquier L."/>
            <person name="Boudinot P."/>
            <person name="Liberles D.A."/>
            <person name="Volff J.N."/>
            <person name="Philippe H."/>
            <person name="Lenhard B."/>
            <person name="Roest Crollius H."/>
            <person name="Wincker P."/>
            <person name="Chourrout D."/>
        </authorList>
    </citation>
    <scope>NUCLEOTIDE SEQUENCE [LARGE SCALE GENOMIC DNA]</scope>
</reference>
<protein>
    <submittedName>
        <fullName evidence="1">Uncharacterized protein</fullName>
    </submittedName>
</protein>
<accession>E4Z4D8</accession>
<dbReference type="Proteomes" id="UP000011014">
    <property type="component" value="Unassembled WGS sequence"/>
</dbReference>
<name>E4Z4D8_OIKDI</name>
<evidence type="ECO:0000313" key="1">
    <source>
        <dbReference type="EMBL" id="CBY42566.1"/>
    </source>
</evidence>